<dbReference type="EMBL" id="CP078077">
    <property type="protein sequence ID" value="UPL14108.1"/>
    <property type="molecule type" value="Genomic_DNA"/>
</dbReference>
<name>A0ABY4IRC7_9MICO</name>
<accession>A0ABY4IRC7</accession>
<dbReference type="Proteomes" id="UP000831963">
    <property type="component" value="Chromosome"/>
</dbReference>
<proteinExistence type="predicted"/>
<gene>
    <name evidence="1" type="ORF">KV396_06310</name>
</gene>
<keyword evidence="2" id="KW-1185">Reference proteome</keyword>
<evidence type="ECO:0000313" key="1">
    <source>
        <dbReference type="EMBL" id="UPL14108.1"/>
    </source>
</evidence>
<organism evidence="1 2">
    <name type="scientific">Microbacterium galbinum</name>
    <dbReference type="NCBI Taxonomy" id="2851646"/>
    <lineage>
        <taxon>Bacteria</taxon>
        <taxon>Bacillati</taxon>
        <taxon>Actinomycetota</taxon>
        <taxon>Actinomycetes</taxon>
        <taxon>Micrococcales</taxon>
        <taxon>Microbacteriaceae</taxon>
        <taxon>Microbacterium</taxon>
    </lineage>
</organism>
<dbReference type="RefSeq" id="WP_247957235.1">
    <property type="nucleotide sequence ID" value="NZ_CP078077.1"/>
</dbReference>
<evidence type="ECO:0000313" key="2">
    <source>
        <dbReference type="Proteomes" id="UP000831963"/>
    </source>
</evidence>
<reference evidence="1 2" key="1">
    <citation type="submission" date="2021-06" db="EMBL/GenBank/DDBJ databases">
        <title>Genome-based taxonomic framework of Microbacterium strains isolated from marine environment, the description of four new species and reclassification of four preexisting species.</title>
        <authorList>
            <person name="Lee S.D."/>
            <person name="Kim S.-M."/>
            <person name="Byeon Y.-S."/>
            <person name="Yang H.L."/>
            <person name="Kim I.S."/>
        </authorList>
    </citation>
    <scope>NUCLEOTIDE SEQUENCE [LARGE SCALE GENOMIC DNA]</scope>
    <source>
        <strain evidence="1 2">SSW1-36</strain>
    </source>
</reference>
<sequence>MKSPAIYHIVLLENTTLLVKRETEDWRDLNAEFGDLKASLGPWTFEDACEWMVEEWGSRALSNPWLSAFPSSTATIISV</sequence>
<protein>
    <submittedName>
        <fullName evidence="1">Uncharacterized protein</fullName>
    </submittedName>
</protein>